<feature type="transmembrane region" description="Helical" evidence="1">
    <location>
        <begin position="51"/>
        <end position="72"/>
    </location>
</feature>
<sequence length="78" mass="8930">MFVYLCVDAEYLVGGGEILVVSFTQLVCHFKGSKRIEKEKRATASLHELMLRPTGLHIFFFVFVFVFVSIYTCDAFRG</sequence>
<dbReference type="AlphaFoldDB" id="Q581H1"/>
<evidence type="ECO:0000313" key="2">
    <source>
        <dbReference type="EMBL" id="AAX80062.1"/>
    </source>
</evidence>
<organism evidence="2">
    <name type="scientific">Trypanosoma brucei</name>
    <dbReference type="NCBI Taxonomy" id="5691"/>
    <lineage>
        <taxon>Eukaryota</taxon>
        <taxon>Discoba</taxon>
        <taxon>Euglenozoa</taxon>
        <taxon>Kinetoplastea</taxon>
        <taxon>Metakinetoplastina</taxon>
        <taxon>Trypanosomatida</taxon>
        <taxon>Trypanosomatidae</taxon>
        <taxon>Trypanosoma</taxon>
    </lineage>
</organism>
<reference evidence="2" key="3">
    <citation type="submission" date="2005-04" db="EMBL/GenBank/DDBJ databases">
        <authorList>
            <person name="Haas B."/>
            <person name="Blandin G."/>
            <person name="El-Sayed N."/>
        </authorList>
    </citation>
    <scope>NUCLEOTIDE SEQUENCE</scope>
    <source>
        <strain evidence="2">GUTat10.1</strain>
    </source>
</reference>
<gene>
    <name evidence="2" type="ORF">Tb04.30K5.1030</name>
</gene>
<dbReference type="EMBL" id="AC091781">
    <property type="protein sequence ID" value="AAX80062.1"/>
    <property type="molecule type" value="Genomic_DNA"/>
</dbReference>
<keyword evidence="1" id="KW-1133">Transmembrane helix</keyword>
<reference evidence="2" key="2">
    <citation type="submission" date="2002-04" db="EMBL/GenBank/DDBJ databases">
        <authorList>
            <person name="El-Sayed N.M."/>
            <person name="Khalak H."/>
            <person name="Adams M.D."/>
        </authorList>
    </citation>
    <scope>NUCLEOTIDE SEQUENCE</scope>
    <source>
        <strain evidence="2">GUTat10.1</strain>
    </source>
</reference>
<protein>
    <submittedName>
        <fullName evidence="2">Uncharacterized protein</fullName>
    </submittedName>
</protein>
<keyword evidence="1" id="KW-0472">Membrane</keyword>
<accession>Q581H1</accession>
<proteinExistence type="predicted"/>
<name>Q581H1_9TRYP</name>
<reference evidence="2" key="1">
    <citation type="submission" date="2001-06" db="EMBL/GenBank/DDBJ databases">
        <authorList>
            <person name="Ghedin E."/>
            <person name="Blandin G."/>
            <person name="Bartholomeu D."/>
            <person name="Caler E."/>
            <person name="Haas B."/>
            <person name="Hannick L."/>
            <person name="Shallom J."/>
            <person name="Hou L."/>
            <person name="Djikeng A."/>
            <person name="Feldblyum T."/>
            <person name="Hostetler J."/>
            <person name="Johnson J."/>
            <person name="Jones K."/>
            <person name="Koo H.L."/>
            <person name="Larkin C."/>
            <person name="Pai G."/>
            <person name="Peterson J."/>
            <person name="Khalak H.G."/>
            <person name="Salzberg S."/>
            <person name="Simpson A.J."/>
            <person name="Tallon L."/>
            <person name="Van Aken S."/>
            <person name="Wanless D."/>
            <person name="White O."/>
            <person name="Wortman J."/>
            <person name="Fraser C.M."/>
            <person name="El-Sayed N.M.A."/>
        </authorList>
    </citation>
    <scope>NUCLEOTIDE SEQUENCE</scope>
    <source>
        <strain evidence="2">GUTat10.1</strain>
    </source>
</reference>
<evidence type="ECO:0000256" key="1">
    <source>
        <dbReference type="SAM" id="Phobius"/>
    </source>
</evidence>
<keyword evidence="1" id="KW-0812">Transmembrane</keyword>